<gene>
    <name evidence="1" type="ORF">FPE_LOCUS3913</name>
</gene>
<dbReference type="EMBL" id="OU503037">
    <property type="protein sequence ID" value="CAI9756483.1"/>
    <property type="molecule type" value="Genomic_DNA"/>
</dbReference>
<sequence length="177" mass="20339">MLTNKRKLLVDETMALTEECSAIIKQMLPPKLKDPRSFIVLYSIGNSHNLNALIDSGASINLMLLSIYRKLGLDDSKATSIILQLADRTFKHPYGMVDNLLIKFGDHYFPDDFIILNIDAQHIPLILRRPFLATARALINFEKDELILRVEEKQQIFTMNGPLKQPVDIEKFRKIYP</sequence>
<dbReference type="Proteomes" id="UP000834106">
    <property type="component" value="Chromosome 2"/>
</dbReference>
<dbReference type="InterPro" id="IPR021109">
    <property type="entry name" value="Peptidase_aspartic_dom_sf"/>
</dbReference>
<accession>A0AAD1YTV6</accession>
<dbReference type="AlphaFoldDB" id="A0AAD1YTV6"/>
<proteinExistence type="predicted"/>
<evidence type="ECO:0000313" key="1">
    <source>
        <dbReference type="EMBL" id="CAI9756483.1"/>
    </source>
</evidence>
<reference evidence="1" key="1">
    <citation type="submission" date="2023-05" db="EMBL/GenBank/DDBJ databases">
        <authorList>
            <person name="Huff M."/>
        </authorList>
    </citation>
    <scope>NUCLEOTIDE SEQUENCE</scope>
</reference>
<dbReference type="PANTHER" id="PTHR33067:SF31">
    <property type="entry name" value="RNA-DIRECTED DNA POLYMERASE"/>
    <property type="match status" value="1"/>
</dbReference>
<evidence type="ECO:0000313" key="2">
    <source>
        <dbReference type="Proteomes" id="UP000834106"/>
    </source>
</evidence>
<keyword evidence="2" id="KW-1185">Reference proteome</keyword>
<organism evidence="1 2">
    <name type="scientific">Fraxinus pennsylvanica</name>
    <dbReference type="NCBI Taxonomy" id="56036"/>
    <lineage>
        <taxon>Eukaryota</taxon>
        <taxon>Viridiplantae</taxon>
        <taxon>Streptophyta</taxon>
        <taxon>Embryophyta</taxon>
        <taxon>Tracheophyta</taxon>
        <taxon>Spermatophyta</taxon>
        <taxon>Magnoliopsida</taxon>
        <taxon>eudicotyledons</taxon>
        <taxon>Gunneridae</taxon>
        <taxon>Pentapetalae</taxon>
        <taxon>asterids</taxon>
        <taxon>lamiids</taxon>
        <taxon>Lamiales</taxon>
        <taxon>Oleaceae</taxon>
        <taxon>Oleeae</taxon>
        <taxon>Fraxinus</taxon>
    </lineage>
</organism>
<dbReference type="SUPFAM" id="SSF50630">
    <property type="entry name" value="Acid proteases"/>
    <property type="match status" value="1"/>
</dbReference>
<protein>
    <submittedName>
        <fullName evidence="1">Uncharacterized protein</fullName>
    </submittedName>
</protein>
<dbReference type="Pfam" id="PF13650">
    <property type="entry name" value="Asp_protease_2"/>
    <property type="match status" value="1"/>
</dbReference>
<dbReference type="Gene3D" id="2.40.70.10">
    <property type="entry name" value="Acid Proteases"/>
    <property type="match status" value="1"/>
</dbReference>
<name>A0AAD1YTV6_9LAMI</name>
<dbReference type="CDD" id="cd00303">
    <property type="entry name" value="retropepsin_like"/>
    <property type="match status" value="1"/>
</dbReference>
<dbReference type="PANTHER" id="PTHR33067">
    <property type="entry name" value="RNA-DIRECTED DNA POLYMERASE-RELATED"/>
    <property type="match status" value="1"/>
</dbReference>